<evidence type="ECO:0000256" key="1">
    <source>
        <dbReference type="SAM" id="MobiDB-lite"/>
    </source>
</evidence>
<feature type="signal peptide" evidence="2">
    <location>
        <begin position="1"/>
        <end position="27"/>
    </location>
</feature>
<evidence type="ECO:0000313" key="3">
    <source>
        <dbReference type="EnsemblMetazoa" id="CJA08340.1"/>
    </source>
</evidence>
<evidence type="ECO:0000256" key="2">
    <source>
        <dbReference type="SAM" id="SignalP"/>
    </source>
</evidence>
<evidence type="ECO:0000313" key="4">
    <source>
        <dbReference type="Proteomes" id="UP000005237"/>
    </source>
</evidence>
<feature type="region of interest" description="Disordered" evidence="1">
    <location>
        <begin position="89"/>
        <end position="118"/>
    </location>
</feature>
<dbReference type="AlphaFoldDB" id="A0A8R1DP64"/>
<reference evidence="4" key="1">
    <citation type="submission" date="2010-08" db="EMBL/GenBank/DDBJ databases">
        <authorList>
            <consortium name="Caenorhabditis japonica Sequencing Consortium"/>
            <person name="Wilson R.K."/>
        </authorList>
    </citation>
    <scope>NUCLEOTIDE SEQUENCE [LARGE SCALE GENOMIC DNA]</scope>
    <source>
        <strain evidence="4">DF5081</strain>
    </source>
</reference>
<feature type="chain" id="PRO_5035920997" description="Secreted protein" evidence="2">
    <location>
        <begin position="28"/>
        <end position="118"/>
    </location>
</feature>
<keyword evidence="2" id="KW-0732">Signal</keyword>
<organism evidence="3 4">
    <name type="scientific">Caenorhabditis japonica</name>
    <dbReference type="NCBI Taxonomy" id="281687"/>
    <lineage>
        <taxon>Eukaryota</taxon>
        <taxon>Metazoa</taxon>
        <taxon>Ecdysozoa</taxon>
        <taxon>Nematoda</taxon>
        <taxon>Chromadorea</taxon>
        <taxon>Rhabditida</taxon>
        <taxon>Rhabditina</taxon>
        <taxon>Rhabditomorpha</taxon>
        <taxon>Rhabditoidea</taxon>
        <taxon>Rhabditidae</taxon>
        <taxon>Peloderinae</taxon>
        <taxon>Caenorhabditis</taxon>
    </lineage>
</organism>
<accession>A0A8R1DP64</accession>
<keyword evidence="4" id="KW-1185">Reference proteome</keyword>
<protein>
    <recommendedName>
        <fullName evidence="5">Secreted protein</fullName>
    </recommendedName>
</protein>
<dbReference type="EnsemblMetazoa" id="CJA08340.1">
    <property type="protein sequence ID" value="CJA08340.1"/>
    <property type="gene ID" value="WBGene00127544"/>
</dbReference>
<name>A0A8R1DP64_CAEJA</name>
<proteinExistence type="predicted"/>
<evidence type="ECO:0008006" key="5">
    <source>
        <dbReference type="Google" id="ProtNLM"/>
    </source>
</evidence>
<sequence length="118" mass="13022">MVMLLVIAAVVLALMAVLAMMVKGCFCDCFGPFSREDPYDKPLDPEDVRRCLQKVRQNQAAREMAREPLVATIPPPMVDASYSAPYPSAPQMNYRPPSPPPAYSDIDKVVSPLPNTQI</sequence>
<dbReference type="Proteomes" id="UP000005237">
    <property type="component" value="Unassembled WGS sequence"/>
</dbReference>
<reference evidence="3" key="2">
    <citation type="submission" date="2022-06" db="UniProtKB">
        <authorList>
            <consortium name="EnsemblMetazoa"/>
        </authorList>
    </citation>
    <scope>IDENTIFICATION</scope>
    <source>
        <strain evidence="3">DF5081</strain>
    </source>
</reference>